<evidence type="ECO:0000256" key="6">
    <source>
        <dbReference type="ARBA" id="ARBA00022989"/>
    </source>
</evidence>
<protein>
    <recommendedName>
        <fullName evidence="9">Cadherin domain-containing protein</fullName>
    </recommendedName>
</protein>
<dbReference type="GeneTree" id="ENSGT00940000163878"/>
<evidence type="ECO:0000256" key="8">
    <source>
        <dbReference type="PROSITE-ProRule" id="PRU00043"/>
    </source>
</evidence>
<dbReference type="GO" id="GO:0000902">
    <property type="term" value="P:cell morphogenesis"/>
    <property type="evidence" value="ECO:0007669"/>
    <property type="project" value="TreeGrafter"/>
</dbReference>
<dbReference type="GO" id="GO:0044331">
    <property type="term" value="P:cell-cell adhesion mediated by cadherin"/>
    <property type="evidence" value="ECO:0007669"/>
    <property type="project" value="TreeGrafter"/>
</dbReference>
<dbReference type="GO" id="GO:0008013">
    <property type="term" value="F:beta-catenin binding"/>
    <property type="evidence" value="ECO:0007669"/>
    <property type="project" value="TreeGrafter"/>
</dbReference>
<sequence length="186" mass="20326">MSHLPLRLNNKSAYFKKTFSLLLCIIVEVTDINDNDPKFDPVLVTKSVPENAEVESNVAEIKATDIDSGFNKEIRYSLRGGEGRFSVDPVSGLVSLGAQLDRETTAEYELLVVAEDQGRPARSATATLQVQVTDVNDNPPKFSEPEYQLEVLETESVGATLLSLSPLSLQTNMFPSRDICNGTTGC</sequence>
<feature type="domain" description="Cadherin" evidence="9">
    <location>
        <begin position="40"/>
        <end position="142"/>
    </location>
</feature>
<dbReference type="GO" id="GO:0034332">
    <property type="term" value="P:adherens junction organization"/>
    <property type="evidence" value="ECO:0007669"/>
    <property type="project" value="TreeGrafter"/>
</dbReference>
<evidence type="ECO:0000313" key="11">
    <source>
        <dbReference type="Proteomes" id="UP000265020"/>
    </source>
</evidence>
<dbReference type="Gene3D" id="2.60.40.60">
    <property type="entry name" value="Cadherins"/>
    <property type="match status" value="2"/>
</dbReference>
<dbReference type="Ensembl" id="ENSCVAT00000021346.1">
    <property type="protein sequence ID" value="ENSCVAP00000013715.1"/>
    <property type="gene ID" value="ENSCVAG00000000624.1"/>
</dbReference>
<dbReference type="GO" id="GO:0045296">
    <property type="term" value="F:cadherin binding"/>
    <property type="evidence" value="ECO:0007669"/>
    <property type="project" value="TreeGrafter"/>
</dbReference>
<dbReference type="STRING" id="28743.ENSCVAP00000013715"/>
<keyword evidence="11" id="KW-1185">Reference proteome</keyword>
<dbReference type="GO" id="GO:0007043">
    <property type="term" value="P:cell-cell junction assembly"/>
    <property type="evidence" value="ECO:0007669"/>
    <property type="project" value="TreeGrafter"/>
</dbReference>
<dbReference type="PANTHER" id="PTHR24027:SF422">
    <property type="entry name" value="CADHERIN DOMAIN-CONTAINING PROTEIN"/>
    <property type="match status" value="1"/>
</dbReference>
<dbReference type="PROSITE" id="PS50268">
    <property type="entry name" value="CADHERIN_2"/>
    <property type="match status" value="1"/>
</dbReference>
<name>A0A3Q2FYU6_CYPVA</name>
<evidence type="ECO:0000259" key="9">
    <source>
        <dbReference type="PROSITE" id="PS50268"/>
    </source>
</evidence>
<proteinExistence type="predicted"/>
<dbReference type="Pfam" id="PF00028">
    <property type="entry name" value="Cadherin"/>
    <property type="match status" value="1"/>
</dbReference>
<dbReference type="GO" id="GO:0016477">
    <property type="term" value="P:cell migration"/>
    <property type="evidence" value="ECO:0007669"/>
    <property type="project" value="TreeGrafter"/>
</dbReference>
<accession>A0A3Q2FYU6</accession>
<dbReference type="InterPro" id="IPR020894">
    <property type="entry name" value="Cadherin_CS"/>
</dbReference>
<dbReference type="SMART" id="SM00112">
    <property type="entry name" value="CA"/>
    <property type="match status" value="1"/>
</dbReference>
<dbReference type="OMA" id="ANKHILW"/>
<dbReference type="GO" id="GO:0005912">
    <property type="term" value="C:adherens junction"/>
    <property type="evidence" value="ECO:0007669"/>
    <property type="project" value="TreeGrafter"/>
</dbReference>
<keyword evidence="4" id="KW-0677">Repeat</keyword>
<evidence type="ECO:0000313" key="10">
    <source>
        <dbReference type="Ensembl" id="ENSCVAP00000013715.1"/>
    </source>
</evidence>
<dbReference type="GO" id="GO:0005509">
    <property type="term" value="F:calcium ion binding"/>
    <property type="evidence" value="ECO:0007669"/>
    <property type="project" value="UniProtKB-UniRule"/>
</dbReference>
<dbReference type="CDD" id="cd11304">
    <property type="entry name" value="Cadherin_repeat"/>
    <property type="match status" value="1"/>
</dbReference>
<dbReference type="GO" id="GO:0016339">
    <property type="term" value="P:calcium-dependent cell-cell adhesion via plasma membrane cell adhesion molecules"/>
    <property type="evidence" value="ECO:0007669"/>
    <property type="project" value="TreeGrafter"/>
</dbReference>
<evidence type="ECO:0000256" key="1">
    <source>
        <dbReference type="ARBA" id="ARBA00004167"/>
    </source>
</evidence>
<dbReference type="GO" id="GO:0016342">
    <property type="term" value="C:catenin complex"/>
    <property type="evidence" value="ECO:0007669"/>
    <property type="project" value="TreeGrafter"/>
</dbReference>
<evidence type="ECO:0000256" key="3">
    <source>
        <dbReference type="ARBA" id="ARBA00022729"/>
    </source>
</evidence>
<keyword evidence="2" id="KW-0812">Transmembrane</keyword>
<dbReference type="InterPro" id="IPR015919">
    <property type="entry name" value="Cadherin-like_sf"/>
</dbReference>
<keyword evidence="7" id="KW-0472">Membrane</keyword>
<dbReference type="GO" id="GO:0007156">
    <property type="term" value="P:homophilic cell adhesion via plasma membrane adhesion molecules"/>
    <property type="evidence" value="ECO:0007669"/>
    <property type="project" value="InterPro"/>
</dbReference>
<dbReference type="FunFam" id="2.60.40.60:FF:000020">
    <property type="entry name" value="Dachsous cadherin-related 1b"/>
    <property type="match status" value="1"/>
</dbReference>
<dbReference type="InterPro" id="IPR002126">
    <property type="entry name" value="Cadherin-like_dom"/>
</dbReference>
<evidence type="ECO:0000256" key="4">
    <source>
        <dbReference type="ARBA" id="ARBA00022737"/>
    </source>
</evidence>
<dbReference type="AlphaFoldDB" id="A0A3Q2FYU6"/>
<reference evidence="10" key="1">
    <citation type="submission" date="2025-08" db="UniProtKB">
        <authorList>
            <consortium name="Ensembl"/>
        </authorList>
    </citation>
    <scope>IDENTIFICATION</scope>
</reference>
<evidence type="ECO:0000256" key="7">
    <source>
        <dbReference type="ARBA" id="ARBA00023136"/>
    </source>
</evidence>
<dbReference type="InterPro" id="IPR039808">
    <property type="entry name" value="Cadherin"/>
</dbReference>
<dbReference type="Proteomes" id="UP000265020">
    <property type="component" value="Unassembled WGS sequence"/>
</dbReference>
<dbReference type="PANTHER" id="PTHR24027">
    <property type="entry name" value="CADHERIN-23"/>
    <property type="match status" value="1"/>
</dbReference>
<dbReference type="PROSITE" id="PS00232">
    <property type="entry name" value="CADHERIN_1"/>
    <property type="match status" value="1"/>
</dbReference>
<keyword evidence="5 8" id="KW-0106">Calcium</keyword>
<reference evidence="10" key="2">
    <citation type="submission" date="2025-09" db="UniProtKB">
        <authorList>
            <consortium name="Ensembl"/>
        </authorList>
    </citation>
    <scope>IDENTIFICATION</scope>
</reference>
<dbReference type="PRINTS" id="PR00205">
    <property type="entry name" value="CADHERIN"/>
</dbReference>
<evidence type="ECO:0000256" key="5">
    <source>
        <dbReference type="ARBA" id="ARBA00022837"/>
    </source>
</evidence>
<keyword evidence="3" id="KW-0732">Signal</keyword>
<comment type="subcellular location">
    <subcellularLocation>
        <location evidence="1">Membrane</location>
        <topology evidence="1">Single-pass membrane protein</topology>
    </subcellularLocation>
</comment>
<organism evidence="10 11">
    <name type="scientific">Cyprinodon variegatus</name>
    <name type="common">Sheepshead minnow</name>
    <dbReference type="NCBI Taxonomy" id="28743"/>
    <lineage>
        <taxon>Eukaryota</taxon>
        <taxon>Metazoa</taxon>
        <taxon>Chordata</taxon>
        <taxon>Craniata</taxon>
        <taxon>Vertebrata</taxon>
        <taxon>Euteleostomi</taxon>
        <taxon>Actinopterygii</taxon>
        <taxon>Neopterygii</taxon>
        <taxon>Teleostei</taxon>
        <taxon>Neoteleostei</taxon>
        <taxon>Acanthomorphata</taxon>
        <taxon>Ovalentaria</taxon>
        <taxon>Atherinomorphae</taxon>
        <taxon>Cyprinodontiformes</taxon>
        <taxon>Cyprinodontidae</taxon>
        <taxon>Cyprinodon</taxon>
    </lineage>
</organism>
<keyword evidence="6" id="KW-1133">Transmembrane helix</keyword>
<dbReference type="SUPFAM" id="SSF49313">
    <property type="entry name" value="Cadherin-like"/>
    <property type="match status" value="1"/>
</dbReference>
<evidence type="ECO:0000256" key="2">
    <source>
        <dbReference type="ARBA" id="ARBA00022692"/>
    </source>
</evidence>